<keyword evidence="1" id="KW-0378">Hydrolase</keyword>
<keyword evidence="1" id="KW-0540">Nuclease</keyword>
<dbReference type="GO" id="GO:0004519">
    <property type="term" value="F:endonuclease activity"/>
    <property type="evidence" value="ECO:0007669"/>
    <property type="project" value="UniProtKB-KW"/>
</dbReference>
<dbReference type="Gene3D" id="1.10.30.50">
    <property type="match status" value="1"/>
</dbReference>
<keyword evidence="2" id="KW-1185">Reference proteome</keyword>
<evidence type="ECO:0000313" key="2">
    <source>
        <dbReference type="Proteomes" id="UP000305939"/>
    </source>
</evidence>
<dbReference type="Proteomes" id="UP000305939">
    <property type="component" value="Unassembled WGS sequence"/>
</dbReference>
<dbReference type="RefSeq" id="WP_136335112.1">
    <property type="nucleotide sequence ID" value="NZ_QXMP01000032.1"/>
</dbReference>
<accession>A0A4S3M388</accession>
<comment type="caution">
    <text evidence="1">The sequence shown here is derived from an EMBL/GenBank/DDBJ whole genome shotgun (WGS) entry which is preliminary data.</text>
</comment>
<keyword evidence="1" id="KW-0255">Endonuclease</keyword>
<dbReference type="OrthoDB" id="489287at2"/>
<name>A0A4S3M388_9FLAO</name>
<reference evidence="1 2" key="1">
    <citation type="submission" date="2019-04" db="EMBL/GenBank/DDBJ databases">
        <title>Draft genome sequence of Robertkochia marina CC-AMO-30D.</title>
        <authorList>
            <person name="Hameed A."/>
            <person name="Lin S.-Y."/>
            <person name="Shahina M."/>
            <person name="Lai W.-A."/>
            <person name="Young C.-C."/>
        </authorList>
    </citation>
    <scope>NUCLEOTIDE SEQUENCE [LARGE SCALE GENOMIC DNA]</scope>
    <source>
        <strain evidence="1 2">CC-AMO-30D</strain>
    </source>
</reference>
<proteinExistence type="predicted"/>
<dbReference type="EMBL" id="SSMC01000001">
    <property type="protein sequence ID" value="THD69622.1"/>
    <property type="molecule type" value="Genomic_DNA"/>
</dbReference>
<dbReference type="AlphaFoldDB" id="A0A4S3M388"/>
<gene>
    <name evidence="1" type="ORF">E7Z59_04655</name>
</gene>
<evidence type="ECO:0000313" key="1">
    <source>
        <dbReference type="EMBL" id="THD69622.1"/>
    </source>
</evidence>
<protein>
    <submittedName>
        <fullName evidence="1">HNH endonuclease</fullName>
    </submittedName>
</protein>
<organism evidence="1 2">
    <name type="scientific">Robertkochia marina</name>
    <dbReference type="NCBI Taxonomy" id="1227945"/>
    <lineage>
        <taxon>Bacteria</taxon>
        <taxon>Pseudomonadati</taxon>
        <taxon>Bacteroidota</taxon>
        <taxon>Flavobacteriia</taxon>
        <taxon>Flavobacteriales</taxon>
        <taxon>Flavobacteriaceae</taxon>
        <taxon>Robertkochia</taxon>
    </lineage>
</organism>
<sequence length="343" mass="39565">MTEFQINDPSLESQWRALILFGKNSATYKFAFAKSLLELIEKETTSISLEELARPFSRNITEHLKLSDKQGNSSSSKFLNFCRNYNNGIIDEAQLLKQTEKLGFVNVVDAFQNVNGGQIPNLFYEKDYSKGDKRIVITDDLLRLKESFHFQNFENETEARWKLVETAWNLQINPNLLEVKYDEAASLFFLENDFMRRVDITSVRDSLNGYQKGKCFYSFMDISIIQGSPDICHVDHFLPHVNKQFHADAGANINGVWNLVLAHSSMNSTKEKGAKVPDRKFLKRLFNRNEFYISSKHPLAETIINQTGKSKEVRRAFLEKQYNIALENSIVTWTPSEELQGTF</sequence>